<name>A0ABQ5VFW8_9RHOB</name>
<evidence type="ECO:0000313" key="8">
    <source>
        <dbReference type="EMBL" id="GLQ25897.1"/>
    </source>
</evidence>
<dbReference type="Proteomes" id="UP001161388">
    <property type="component" value="Unassembled WGS sequence"/>
</dbReference>
<proteinExistence type="inferred from homology"/>
<dbReference type="InterPro" id="IPR010130">
    <property type="entry name" value="T1SS_OMP_TolC"/>
</dbReference>
<evidence type="ECO:0000313" key="9">
    <source>
        <dbReference type="Proteomes" id="UP001161388"/>
    </source>
</evidence>
<dbReference type="InterPro" id="IPR051906">
    <property type="entry name" value="TolC-like"/>
</dbReference>
<dbReference type="InterPro" id="IPR003423">
    <property type="entry name" value="OMP_efflux"/>
</dbReference>
<sequence>MQIDKMPIGMRLLAKTCTIGVFALGMAVMSPRSAATETLADALVSAYGHSGLLDQNRALLRAADEDVASAVATLKPVLRWSTSLTQTFGRVRTGASPVTIDNDDLTAALNLAAELVLYDFGSRQLRVEAAKETVLATREALIDIEQQVLFRAIRAYMGVIESSEFVALRQNNVRLLTQELRAAQDRFEVGEVTRTDVALAQAQLAQARSGLASAEGSLVSAVEEYRNVVGRKPGKLRQPPSLPAVEPSVEKAKVIAVRRHPSMLGAQHQVAAADLLVRATEADMKPQISLTGRLSVTENLGTSEFNRGGSVGIEAGQTIYQGGALSSTNRQAKARADAQRGNLHVVRHDVQQAVGDAYAQLTTVKSQLEASERQVRAASIAFRGIREEATLGARTTLDVLDAEQSLLDARSLQVSARVSVYVAAYNILVSTGRLTAKDLRLPVQIYDPAEYYNLVKDSPAKRSKQGDKLDRVLRALQKD</sequence>
<keyword evidence="5" id="KW-0812">Transmembrane</keyword>
<dbReference type="PANTHER" id="PTHR30026:SF22">
    <property type="entry name" value="OUTER MEMBRANE EFFLUX PROTEIN"/>
    <property type="match status" value="1"/>
</dbReference>
<dbReference type="PANTHER" id="PTHR30026">
    <property type="entry name" value="OUTER MEMBRANE PROTEIN TOLC"/>
    <property type="match status" value="1"/>
</dbReference>
<dbReference type="NCBIfam" id="TIGR01844">
    <property type="entry name" value="type_I_sec_TolC"/>
    <property type="match status" value="1"/>
</dbReference>
<accession>A0ABQ5VFW8</accession>
<evidence type="ECO:0000256" key="3">
    <source>
        <dbReference type="ARBA" id="ARBA00022448"/>
    </source>
</evidence>
<gene>
    <name evidence="8" type="ORF">GCM10007927_07000</name>
</gene>
<keyword evidence="9" id="KW-1185">Reference proteome</keyword>
<dbReference type="EMBL" id="BSNL01000001">
    <property type="protein sequence ID" value="GLQ25897.1"/>
    <property type="molecule type" value="Genomic_DNA"/>
</dbReference>
<dbReference type="RefSeq" id="WP_386258889.1">
    <property type="nucleotide sequence ID" value="NZ_BSNL01000001.1"/>
</dbReference>
<evidence type="ECO:0000256" key="1">
    <source>
        <dbReference type="ARBA" id="ARBA00004442"/>
    </source>
</evidence>
<reference evidence="8" key="2">
    <citation type="submission" date="2023-01" db="EMBL/GenBank/DDBJ databases">
        <title>Draft genome sequence of Sulfitobacter pacificus strain NBRC 109915.</title>
        <authorList>
            <person name="Sun Q."/>
            <person name="Mori K."/>
        </authorList>
    </citation>
    <scope>NUCLEOTIDE SEQUENCE</scope>
    <source>
        <strain evidence="8">NBRC 109915</strain>
    </source>
</reference>
<dbReference type="Pfam" id="PF02321">
    <property type="entry name" value="OEP"/>
    <property type="match status" value="2"/>
</dbReference>
<organism evidence="8 9">
    <name type="scientific">Sulfitobacter pacificus</name>
    <dbReference type="NCBI Taxonomy" id="1499314"/>
    <lineage>
        <taxon>Bacteria</taxon>
        <taxon>Pseudomonadati</taxon>
        <taxon>Pseudomonadota</taxon>
        <taxon>Alphaproteobacteria</taxon>
        <taxon>Rhodobacterales</taxon>
        <taxon>Roseobacteraceae</taxon>
        <taxon>Sulfitobacter</taxon>
    </lineage>
</organism>
<keyword evidence="7" id="KW-0998">Cell outer membrane</keyword>
<evidence type="ECO:0000256" key="7">
    <source>
        <dbReference type="ARBA" id="ARBA00023237"/>
    </source>
</evidence>
<evidence type="ECO:0000256" key="5">
    <source>
        <dbReference type="ARBA" id="ARBA00022692"/>
    </source>
</evidence>
<evidence type="ECO:0000256" key="2">
    <source>
        <dbReference type="ARBA" id="ARBA00007613"/>
    </source>
</evidence>
<keyword evidence="6" id="KW-0472">Membrane</keyword>
<reference evidence="8" key="1">
    <citation type="journal article" date="2014" name="Int. J. Syst. Evol. Microbiol.">
        <title>Complete genome of a new Firmicutes species belonging to the dominant human colonic microbiota ('Ruminococcus bicirculans') reveals two chromosomes and a selective capacity to utilize plant glucans.</title>
        <authorList>
            <consortium name="NISC Comparative Sequencing Program"/>
            <person name="Wegmann U."/>
            <person name="Louis P."/>
            <person name="Goesmann A."/>
            <person name="Henrissat B."/>
            <person name="Duncan S.H."/>
            <person name="Flint H.J."/>
        </authorList>
    </citation>
    <scope>NUCLEOTIDE SEQUENCE</scope>
    <source>
        <strain evidence="8">NBRC 109915</strain>
    </source>
</reference>
<comment type="similarity">
    <text evidence="2">Belongs to the outer membrane factor (OMF) (TC 1.B.17) family.</text>
</comment>
<keyword evidence="3" id="KW-0813">Transport</keyword>
<dbReference type="SUPFAM" id="SSF56954">
    <property type="entry name" value="Outer membrane efflux proteins (OEP)"/>
    <property type="match status" value="1"/>
</dbReference>
<dbReference type="Gene3D" id="1.20.1600.10">
    <property type="entry name" value="Outer membrane efflux proteins (OEP)"/>
    <property type="match status" value="1"/>
</dbReference>
<protein>
    <submittedName>
        <fullName evidence="8">Transporter</fullName>
    </submittedName>
</protein>
<comment type="caution">
    <text evidence="8">The sequence shown here is derived from an EMBL/GenBank/DDBJ whole genome shotgun (WGS) entry which is preliminary data.</text>
</comment>
<evidence type="ECO:0000256" key="6">
    <source>
        <dbReference type="ARBA" id="ARBA00023136"/>
    </source>
</evidence>
<evidence type="ECO:0000256" key="4">
    <source>
        <dbReference type="ARBA" id="ARBA00022452"/>
    </source>
</evidence>
<keyword evidence="4" id="KW-1134">Transmembrane beta strand</keyword>
<comment type="subcellular location">
    <subcellularLocation>
        <location evidence="1">Cell outer membrane</location>
    </subcellularLocation>
</comment>